<protein>
    <submittedName>
        <fullName evidence="2">Alpha/beta fold hydrolase</fullName>
    </submittedName>
</protein>
<evidence type="ECO:0000313" key="3">
    <source>
        <dbReference type="Proteomes" id="UP001279642"/>
    </source>
</evidence>
<reference evidence="2 3" key="1">
    <citation type="journal article" date="2016" name="Antonie Van Leeuwenhoek">
        <title>Dongia soli sp. nov., isolated from soil from Dokdo, Korea.</title>
        <authorList>
            <person name="Kim D.U."/>
            <person name="Lee H."/>
            <person name="Kim H."/>
            <person name="Kim S.G."/>
            <person name="Ka J.O."/>
        </authorList>
    </citation>
    <scope>NUCLEOTIDE SEQUENCE [LARGE SCALE GENOMIC DNA]</scope>
    <source>
        <strain evidence="2 3">D78</strain>
    </source>
</reference>
<dbReference type="EMBL" id="JAXCLW010000003">
    <property type="protein sequence ID" value="MDY0883843.1"/>
    <property type="molecule type" value="Genomic_DNA"/>
</dbReference>
<evidence type="ECO:0000259" key="1">
    <source>
        <dbReference type="Pfam" id="PF12697"/>
    </source>
</evidence>
<dbReference type="Gene3D" id="3.40.50.1820">
    <property type="entry name" value="alpha/beta hydrolase"/>
    <property type="match status" value="1"/>
</dbReference>
<dbReference type="InterPro" id="IPR015946">
    <property type="entry name" value="KH_dom-like_a/b"/>
</dbReference>
<evidence type="ECO:0000313" key="2">
    <source>
        <dbReference type="EMBL" id="MDY0883843.1"/>
    </source>
</evidence>
<dbReference type="GO" id="GO:0016787">
    <property type="term" value="F:hydrolase activity"/>
    <property type="evidence" value="ECO:0007669"/>
    <property type="project" value="UniProtKB-KW"/>
</dbReference>
<dbReference type="PANTHER" id="PTHR39624:SF2">
    <property type="entry name" value="OSMC-LIKE PROTEIN"/>
    <property type="match status" value="1"/>
</dbReference>
<name>A0ABU5EBT5_9PROT</name>
<dbReference type="InterPro" id="IPR003718">
    <property type="entry name" value="OsmC/Ohr_fam"/>
</dbReference>
<accession>A0ABU5EBT5</accession>
<dbReference type="Proteomes" id="UP001279642">
    <property type="component" value="Unassembled WGS sequence"/>
</dbReference>
<feature type="domain" description="AB hydrolase-1" evidence="1">
    <location>
        <begin position="33"/>
        <end position="238"/>
    </location>
</feature>
<dbReference type="SUPFAM" id="SSF82784">
    <property type="entry name" value="OsmC-like"/>
    <property type="match status" value="1"/>
</dbReference>
<keyword evidence="2" id="KW-0378">Hydrolase</keyword>
<dbReference type="Pfam" id="PF12697">
    <property type="entry name" value="Abhydrolase_6"/>
    <property type="match status" value="1"/>
</dbReference>
<comment type="caution">
    <text evidence="2">The sequence shown here is derived from an EMBL/GenBank/DDBJ whole genome shotgun (WGS) entry which is preliminary data.</text>
</comment>
<dbReference type="Gene3D" id="3.30.300.20">
    <property type="match status" value="1"/>
</dbReference>
<dbReference type="Pfam" id="PF02566">
    <property type="entry name" value="OsmC"/>
    <property type="match status" value="1"/>
</dbReference>
<dbReference type="PANTHER" id="PTHR39624">
    <property type="entry name" value="PROTEIN INVOLVED IN RIMO-MEDIATED BETA-METHYLTHIOLATION OF RIBOSOMAL PROTEIN S12 YCAO"/>
    <property type="match status" value="1"/>
</dbReference>
<keyword evidence="3" id="KW-1185">Reference proteome</keyword>
<dbReference type="InterPro" id="IPR029058">
    <property type="entry name" value="AB_hydrolase_fold"/>
</dbReference>
<dbReference type="InterPro" id="IPR000073">
    <property type="entry name" value="AB_hydrolase_1"/>
</dbReference>
<dbReference type="InterPro" id="IPR036102">
    <property type="entry name" value="OsmC/Ohrsf"/>
</dbReference>
<dbReference type="RefSeq" id="WP_320508908.1">
    <property type="nucleotide sequence ID" value="NZ_JAXCLW010000003.1"/>
</dbReference>
<sequence length="410" mass="44202">MTRSEKVEFRGAQGDLLAGRLDRPVGPAKAVGLFAHCFTCSKDVFAAQRISTALAEMGIAVLRFDFTGLGNSQGDFANTNFSSNVEDLVAAADFLRNELQAPGLLIGHSLGGAAVLQAALRIPECLGVATVNAPFEPAHVRHLFADAIPDIESDGASTVSLAGRSFTIKREFLHDLLTHRPTDTLRDLRRALLIFHSTADQIVGLDNARSIFEAARHPKTFIAIDGADHFLSKRPDAIYVAGMIAAWAQRYLATEGPQIKAPIAAPGTVVVTGAGEGKFPQLISAHGHLLRADEPVEVGGTDSGPGPYDLLLASLGACTAMTLRLYAKQKNWPLENVEVTLRHSKIHALDCAECEKSEQKIDLIERKLRLEGALDEAQRSRLLEIADKCPVHRTLTSDIRIETSIDPAEA</sequence>
<dbReference type="SUPFAM" id="SSF53474">
    <property type="entry name" value="alpha/beta-Hydrolases"/>
    <property type="match status" value="1"/>
</dbReference>
<gene>
    <name evidence="2" type="ORF">SMD27_13410</name>
</gene>
<organism evidence="2 3">
    <name type="scientific">Dongia soli</name>
    <dbReference type="NCBI Taxonomy" id="600628"/>
    <lineage>
        <taxon>Bacteria</taxon>
        <taxon>Pseudomonadati</taxon>
        <taxon>Pseudomonadota</taxon>
        <taxon>Alphaproteobacteria</taxon>
        <taxon>Rhodospirillales</taxon>
        <taxon>Dongiaceae</taxon>
        <taxon>Dongia</taxon>
    </lineage>
</organism>
<proteinExistence type="predicted"/>